<sequence length="447" mass="50756">MTRLEFAKKVLGMSKYELSSESASMFGDIQNSLDIPYSNAASSYGLIKGYDNNFFPNSKLTKEQAIVIIVRAMGEEPFAQQLSQDKMSSLLKFSDSSAISSWAKPAVAYLVENGLLEASGSLGPQEIAAASFADDLYSKCKSFFDSKLSREGYSAALILDKASKNIEKYDTYKFKGDMDMDSTVTAPDENNNPVTENTKMKMVQEGVFEKPENIYVKSTMTIIPMNEKQKEELGDMLEQTSELYYDGQKYLMKTSMDDSWFELDITPLIKQLQSMTGSSSMNNQGITREQLELYGMFAKYGLDEKIDGKDCYTINVELDSATFNKLMKQIMDQTIEFYKDSNLQQLDQEQSDMSEQEMEEFKATLNAMFSNMNVNVGYKFIVDKETLEYRSFDIKQKIDMSMGDIKTTTNAVGSFEYYDFNKPVEFPQIKESDIKSIDQMNQIESPE</sequence>
<dbReference type="STRING" id="1286171.EAL2_c18160"/>
<evidence type="ECO:0000259" key="2">
    <source>
        <dbReference type="PROSITE" id="PS51272"/>
    </source>
</evidence>
<dbReference type="InterPro" id="IPR001119">
    <property type="entry name" value="SLH_dom"/>
</dbReference>
<dbReference type="Gene3D" id="2.50.20.20">
    <property type="match status" value="1"/>
</dbReference>
<dbReference type="eggNOG" id="COG1520">
    <property type="taxonomic scope" value="Bacteria"/>
</dbReference>
<dbReference type="PROSITE" id="PS51272">
    <property type="entry name" value="SLH"/>
    <property type="match status" value="1"/>
</dbReference>
<gene>
    <name evidence="3" type="ORF">EAL2_c18160</name>
</gene>
<organism evidence="3 4">
    <name type="scientific">Peptoclostridium acidaminophilum DSM 3953</name>
    <dbReference type="NCBI Taxonomy" id="1286171"/>
    <lineage>
        <taxon>Bacteria</taxon>
        <taxon>Bacillati</taxon>
        <taxon>Bacillota</taxon>
        <taxon>Clostridia</taxon>
        <taxon>Peptostreptococcales</taxon>
        <taxon>Peptoclostridiaceae</taxon>
        <taxon>Peptoclostridium</taxon>
    </lineage>
</organism>
<dbReference type="KEGG" id="eac:EAL2_c18160"/>
<dbReference type="HOGENOM" id="CLU_612153_0_0_9"/>
<evidence type="ECO:0000256" key="1">
    <source>
        <dbReference type="ARBA" id="ARBA00022737"/>
    </source>
</evidence>
<reference evidence="3 4" key="1">
    <citation type="journal article" date="2014" name="Genome Announc.">
        <title>Complete Genome Sequence of Amino Acid-Utilizing Eubacterium acidaminophilum al-2 (DSM 3953).</title>
        <authorList>
            <person name="Poehlein A."/>
            <person name="Andreesen J.R."/>
            <person name="Daniel R."/>
        </authorList>
    </citation>
    <scope>NUCLEOTIDE SEQUENCE [LARGE SCALE GENOMIC DNA]</scope>
    <source>
        <strain evidence="3 4">DSM 3953</strain>
    </source>
</reference>
<proteinExistence type="predicted"/>
<feature type="domain" description="SLH" evidence="2">
    <location>
        <begin position="21"/>
        <end position="83"/>
    </location>
</feature>
<keyword evidence="4" id="KW-1185">Reference proteome</keyword>
<accession>W8TGZ0</accession>
<dbReference type="EMBL" id="CP007452">
    <property type="protein sequence ID" value="AHM57108.1"/>
    <property type="molecule type" value="Genomic_DNA"/>
</dbReference>
<dbReference type="Pfam" id="PF00395">
    <property type="entry name" value="SLH"/>
    <property type="match status" value="2"/>
</dbReference>
<keyword evidence="1" id="KW-0677">Repeat</keyword>
<evidence type="ECO:0000313" key="4">
    <source>
        <dbReference type="Proteomes" id="UP000019591"/>
    </source>
</evidence>
<dbReference type="Proteomes" id="UP000019591">
    <property type="component" value="Chromosome"/>
</dbReference>
<dbReference type="PATRIC" id="fig|1286171.3.peg.1775"/>
<protein>
    <recommendedName>
        <fullName evidence="2">SLH domain-containing protein</fullName>
    </recommendedName>
</protein>
<name>W8TGZ0_PEPAC</name>
<evidence type="ECO:0000313" key="3">
    <source>
        <dbReference type="EMBL" id="AHM57108.1"/>
    </source>
</evidence>
<dbReference type="AlphaFoldDB" id="W8TGZ0"/>